<comment type="caution">
    <text evidence="6">The sequence shown here is derived from an EMBL/GenBank/DDBJ whole genome shotgun (WGS) entry which is preliminary data.</text>
</comment>
<evidence type="ECO:0000259" key="5">
    <source>
        <dbReference type="Pfam" id="PF01975"/>
    </source>
</evidence>
<dbReference type="GO" id="GO:0008252">
    <property type="term" value="F:nucleotidase activity"/>
    <property type="evidence" value="ECO:0007669"/>
    <property type="project" value="InterPro"/>
</dbReference>
<dbReference type="InterPro" id="IPR030048">
    <property type="entry name" value="SurE"/>
</dbReference>
<gene>
    <name evidence="6" type="ORF">BXZ70DRAFT_1007680</name>
</gene>
<dbReference type="EMBL" id="JAEVFJ010000013">
    <property type="protein sequence ID" value="KAH8101304.1"/>
    <property type="molecule type" value="Genomic_DNA"/>
</dbReference>
<keyword evidence="3" id="KW-0378">Hydrolase</keyword>
<dbReference type="Gene3D" id="3.40.1210.10">
    <property type="entry name" value="Survival protein SurE-like phosphatase/nucleotidase"/>
    <property type="match status" value="2"/>
</dbReference>
<dbReference type="PANTHER" id="PTHR30457">
    <property type="entry name" value="5'-NUCLEOTIDASE SURE"/>
    <property type="match status" value="1"/>
</dbReference>
<keyword evidence="2" id="KW-0479">Metal-binding</keyword>
<dbReference type="AlphaFoldDB" id="A0A8K0UPM8"/>
<reference evidence="6" key="1">
    <citation type="journal article" date="2021" name="New Phytol.">
        <title>Evolutionary innovations through gain and loss of genes in the ectomycorrhizal Boletales.</title>
        <authorList>
            <person name="Wu G."/>
            <person name="Miyauchi S."/>
            <person name="Morin E."/>
            <person name="Kuo A."/>
            <person name="Drula E."/>
            <person name="Varga T."/>
            <person name="Kohler A."/>
            <person name="Feng B."/>
            <person name="Cao Y."/>
            <person name="Lipzen A."/>
            <person name="Daum C."/>
            <person name="Hundley H."/>
            <person name="Pangilinan J."/>
            <person name="Johnson J."/>
            <person name="Barry K."/>
            <person name="LaButti K."/>
            <person name="Ng V."/>
            <person name="Ahrendt S."/>
            <person name="Min B."/>
            <person name="Choi I.G."/>
            <person name="Park H."/>
            <person name="Plett J.M."/>
            <person name="Magnuson J."/>
            <person name="Spatafora J.W."/>
            <person name="Nagy L.G."/>
            <person name="Henrissat B."/>
            <person name="Grigoriev I.V."/>
            <person name="Yang Z.L."/>
            <person name="Xu J."/>
            <person name="Martin F.M."/>
        </authorList>
    </citation>
    <scope>NUCLEOTIDE SEQUENCE</scope>
    <source>
        <strain evidence="6">KKN 215</strain>
    </source>
</reference>
<evidence type="ECO:0000313" key="7">
    <source>
        <dbReference type="Proteomes" id="UP000813824"/>
    </source>
</evidence>
<dbReference type="GO" id="GO:0046872">
    <property type="term" value="F:metal ion binding"/>
    <property type="evidence" value="ECO:0007669"/>
    <property type="project" value="UniProtKB-KW"/>
</dbReference>
<protein>
    <submittedName>
        <fullName evidence="6">Sure-like protein</fullName>
    </submittedName>
</protein>
<feature type="signal peptide" evidence="4">
    <location>
        <begin position="1"/>
        <end position="18"/>
    </location>
</feature>
<name>A0A8K0UPM8_9AGAR</name>
<sequence>MLFPRTLTLLCLIASTAAFSIGIGRPKVRKILLTNDDGWATAQMRAMMDALIAEGYDVVMSGTSENQSGSSSKVATPTVLNVTCEFGTCDVGSPAMGANASNPRINYVNSFPVNAAQYGLAVLTPKFFHSKPDFVVSGPNVGTNLLTDVPNSGTITILILTMVTRLFSSFLGHDLYHSGAACEAAKQGIPSAAFSGSNNSQIAYTTLLTDPTNLHSRAALIDSKLTTTFLRTLFSSSSRPILPPNITLNVNFAAIDQPGCSRAEDFKYVLTRVQPISGVNGTVGGRGDVRTCGSEVLPDELAVVHSGGCFVSVSVIDAVRKVDVDAKTQEFVLGRIGRLLSCFRK</sequence>
<dbReference type="Pfam" id="PF01975">
    <property type="entry name" value="SurE"/>
    <property type="match status" value="1"/>
</dbReference>
<evidence type="ECO:0000256" key="3">
    <source>
        <dbReference type="ARBA" id="ARBA00022801"/>
    </source>
</evidence>
<dbReference type="OrthoDB" id="4018688at2759"/>
<keyword evidence="4" id="KW-0732">Signal</keyword>
<dbReference type="InterPro" id="IPR036523">
    <property type="entry name" value="SurE-like_sf"/>
</dbReference>
<organism evidence="6 7">
    <name type="scientific">Cristinia sonorae</name>
    <dbReference type="NCBI Taxonomy" id="1940300"/>
    <lineage>
        <taxon>Eukaryota</taxon>
        <taxon>Fungi</taxon>
        <taxon>Dikarya</taxon>
        <taxon>Basidiomycota</taxon>
        <taxon>Agaricomycotina</taxon>
        <taxon>Agaricomycetes</taxon>
        <taxon>Agaricomycetidae</taxon>
        <taxon>Agaricales</taxon>
        <taxon>Pleurotineae</taxon>
        <taxon>Stephanosporaceae</taxon>
        <taxon>Cristinia</taxon>
    </lineage>
</organism>
<dbReference type="PANTHER" id="PTHR30457:SF0">
    <property type="entry name" value="PHOSPHATASE, PUTATIVE (AFU_ORTHOLOGUE AFUA_4G01070)-RELATED"/>
    <property type="match status" value="1"/>
</dbReference>
<keyword evidence="7" id="KW-1185">Reference proteome</keyword>
<dbReference type="SUPFAM" id="SSF64167">
    <property type="entry name" value="SurE-like"/>
    <property type="match status" value="1"/>
</dbReference>
<dbReference type="InterPro" id="IPR002828">
    <property type="entry name" value="SurE-like_Pase/nucleotidase"/>
</dbReference>
<evidence type="ECO:0000313" key="6">
    <source>
        <dbReference type="EMBL" id="KAH8101304.1"/>
    </source>
</evidence>
<dbReference type="Proteomes" id="UP000813824">
    <property type="component" value="Unassembled WGS sequence"/>
</dbReference>
<evidence type="ECO:0000256" key="2">
    <source>
        <dbReference type="ARBA" id="ARBA00022723"/>
    </source>
</evidence>
<feature type="chain" id="PRO_5035422656" evidence="4">
    <location>
        <begin position="19"/>
        <end position="345"/>
    </location>
</feature>
<proteinExistence type="inferred from homology"/>
<accession>A0A8K0UPM8</accession>
<evidence type="ECO:0000256" key="1">
    <source>
        <dbReference type="ARBA" id="ARBA00011062"/>
    </source>
</evidence>
<feature type="domain" description="Survival protein SurE-like phosphatase/nucleotidase" evidence="5">
    <location>
        <begin position="31"/>
        <end position="156"/>
    </location>
</feature>
<comment type="similarity">
    <text evidence="1">Belongs to the SurE nucleotidase family.</text>
</comment>
<evidence type="ECO:0000256" key="4">
    <source>
        <dbReference type="SAM" id="SignalP"/>
    </source>
</evidence>